<dbReference type="PRINTS" id="PR01823">
    <property type="entry name" value="JANUSKINASE"/>
</dbReference>
<evidence type="ECO:0000256" key="19">
    <source>
        <dbReference type="RuleBase" id="RU362096"/>
    </source>
</evidence>
<comment type="similarity">
    <text evidence="15">Belongs to the protein kinase superfamily. Tyr protein kinase family. JAK subfamily.</text>
</comment>
<dbReference type="GO" id="GO:0035556">
    <property type="term" value="P:intracellular signal transduction"/>
    <property type="evidence" value="ECO:0007669"/>
    <property type="project" value="InterPro"/>
</dbReference>
<dbReference type="STRING" id="8010.ENSELUP00000041538"/>
<dbReference type="InterPro" id="IPR017441">
    <property type="entry name" value="Protein_kinase_ATP_BS"/>
</dbReference>
<dbReference type="Gene3D" id="1.10.510.10">
    <property type="entry name" value="Transferase(Phosphotransferase) domain 1"/>
    <property type="match status" value="2"/>
</dbReference>
<dbReference type="GO" id="GO:0005131">
    <property type="term" value="F:growth hormone receptor binding"/>
    <property type="evidence" value="ECO:0007669"/>
    <property type="project" value="TreeGrafter"/>
</dbReference>
<dbReference type="Pfam" id="PF18377">
    <property type="entry name" value="FERM_F2"/>
    <property type="match status" value="1"/>
</dbReference>
<dbReference type="Gene3D" id="3.30.200.20">
    <property type="entry name" value="Phosphorylase Kinase, domain 1"/>
    <property type="match status" value="2"/>
</dbReference>
<dbReference type="PROSITE" id="PS50011">
    <property type="entry name" value="PROTEIN_KINASE_DOM"/>
    <property type="match status" value="2"/>
</dbReference>
<dbReference type="PROSITE" id="PS00107">
    <property type="entry name" value="PROTEIN_KINASE_ATP"/>
    <property type="match status" value="1"/>
</dbReference>
<dbReference type="PRINTS" id="PR00109">
    <property type="entry name" value="TYRKINASE"/>
</dbReference>
<evidence type="ECO:0000256" key="17">
    <source>
        <dbReference type="PIRSR" id="PIRSR000636-2"/>
    </source>
</evidence>
<dbReference type="SUPFAM" id="SSF50729">
    <property type="entry name" value="PH domain-like"/>
    <property type="match status" value="1"/>
</dbReference>
<dbReference type="PANTHER" id="PTHR45807:SF5">
    <property type="entry name" value="TYROSINE-PROTEIN KINASE JAK1"/>
    <property type="match status" value="1"/>
</dbReference>
<keyword evidence="24" id="KW-1185">Reference proteome</keyword>
<dbReference type="SUPFAM" id="SSF47031">
    <property type="entry name" value="Second domain of FERM"/>
    <property type="match status" value="1"/>
</dbReference>
<dbReference type="InterPro" id="IPR051286">
    <property type="entry name" value="JAK"/>
</dbReference>
<evidence type="ECO:0000256" key="14">
    <source>
        <dbReference type="ARBA" id="ARBA00051245"/>
    </source>
</evidence>
<dbReference type="PROSITE" id="PS00109">
    <property type="entry name" value="PROTEIN_KINASE_TYR"/>
    <property type="match status" value="1"/>
</dbReference>
<keyword evidence="10" id="KW-0460">Magnesium</keyword>
<evidence type="ECO:0000256" key="5">
    <source>
        <dbReference type="ARBA" id="ARBA00022723"/>
    </source>
</evidence>
<dbReference type="InterPro" id="IPR019748">
    <property type="entry name" value="FERM_central"/>
</dbReference>
<feature type="binding site" evidence="17 18">
    <location>
        <position position="893"/>
    </location>
    <ligand>
        <name>ATP</name>
        <dbReference type="ChEBI" id="CHEBI:30616"/>
    </ligand>
</feature>
<protein>
    <recommendedName>
        <fullName evidence="15 19">Tyrosine-protein kinase</fullName>
        <ecNumber evidence="15 19">2.7.10.2</ecNumber>
    </recommendedName>
</protein>
<keyword evidence="13 15" id="KW-0829">Tyrosine-protein kinase</keyword>
<dbReference type="InterPro" id="IPR035963">
    <property type="entry name" value="FERM_2"/>
</dbReference>
<dbReference type="InterPro" id="IPR011009">
    <property type="entry name" value="Kinase-like_dom_sf"/>
</dbReference>
<dbReference type="InterPro" id="IPR019749">
    <property type="entry name" value="Band_41_domain"/>
</dbReference>
<gene>
    <name evidence="23" type="primary">JAK1</name>
</gene>
<comment type="cofactor">
    <cofactor evidence="1">
        <name>Mg(2+)</name>
        <dbReference type="ChEBI" id="CHEBI:18420"/>
    </cofactor>
</comment>
<evidence type="ECO:0000256" key="15">
    <source>
        <dbReference type="PIRNR" id="PIRNR000636"/>
    </source>
</evidence>
<dbReference type="Pfam" id="PF07714">
    <property type="entry name" value="PK_Tyr_Ser-Thr"/>
    <property type="match status" value="2"/>
</dbReference>
<feature type="domain" description="Protein kinase" evidence="21">
    <location>
        <begin position="567"/>
        <end position="842"/>
    </location>
</feature>
<dbReference type="Pfam" id="PF17887">
    <property type="entry name" value="Jak1_Phl"/>
    <property type="match status" value="1"/>
</dbReference>
<dbReference type="InterPro" id="IPR000980">
    <property type="entry name" value="SH2"/>
</dbReference>
<reference evidence="23" key="3">
    <citation type="submission" date="2025-08" db="UniProtKB">
        <authorList>
            <consortium name="Ensembl"/>
        </authorList>
    </citation>
    <scope>IDENTIFICATION</scope>
</reference>
<evidence type="ECO:0000256" key="18">
    <source>
        <dbReference type="PROSITE-ProRule" id="PRU10141"/>
    </source>
</evidence>
<dbReference type="SMART" id="SM00252">
    <property type="entry name" value="SH2"/>
    <property type="match status" value="1"/>
</dbReference>
<dbReference type="InterPro" id="IPR001245">
    <property type="entry name" value="Ser-Thr/Tyr_kinase_cat_dom"/>
</dbReference>
<keyword evidence="3" id="KW-0597">Phosphoprotein</keyword>
<evidence type="ECO:0000259" key="22">
    <source>
        <dbReference type="PROSITE" id="PS50057"/>
    </source>
</evidence>
<dbReference type="InterPro" id="IPR036860">
    <property type="entry name" value="SH2_dom_sf"/>
</dbReference>
<feature type="binding site" evidence="17">
    <location>
        <begin position="866"/>
        <end position="874"/>
    </location>
    <ligand>
        <name>ATP</name>
        <dbReference type="ChEBI" id="CHEBI:30616"/>
    </ligand>
</feature>
<comment type="catalytic activity">
    <reaction evidence="14 15 19">
        <text>L-tyrosyl-[protein] + ATP = O-phospho-L-tyrosyl-[protein] + ADP + H(+)</text>
        <dbReference type="Rhea" id="RHEA:10596"/>
        <dbReference type="Rhea" id="RHEA-COMP:10136"/>
        <dbReference type="Rhea" id="RHEA-COMP:20101"/>
        <dbReference type="ChEBI" id="CHEBI:15378"/>
        <dbReference type="ChEBI" id="CHEBI:30616"/>
        <dbReference type="ChEBI" id="CHEBI:46858"/>
        <dbReference type="ChEBI" id="CHEBI:61978"/>
        <dbReference type="ChEBI" id="CHEBI:456216"/>
        <dbReference type="EC" id="2.7.10.2"/>
    </reaction>
</comment>
<dbReference type="InterPro" id="IPR041381">
    <property type="entry name" value="JAK1-3/TYK2_PHL_dom"/>
</dbReference>
<reference evidence="23" key="4">
    <citation type="submission" date="2025-09" db="UniProtKB">
        <authorList>
            <consortium name="Ensembl"/>
        </authorList>
    </citation>
    <scope>IDENTIFICATION</scope>
</reference>
<keyword evidence="9 15" id="KW-0067">ATP-binding</keyword>
<evidence type="ECO:0000256" key="20">
    <source>
        <dbReference type="SAM" id="MobiDB-lite"/>
    </source>
</evidence>
<dbReference type="FunFam" id="3.30.200.20:FF:000293">
    <property type="entry name" value="Tyrosine-protein kinase"/>
    <property type="match status" value="1"/>
</dbReference>
<dbReference type="GO" id="GO:0005856">
    <property type="term" value="C:cytoskeleton"/>
    <property type="evidence" value="ECO:0007669"/>
    <property type="project" value="UniProtKB-UniRule"/>
</dbReference>
<keyword evidence="7 15" id="KW-0547">Nucleotide-binding</keyword>
<dbReference type="GO" id="GO:0012505">
    <property type="term" value="C:endomembrane system"/>
    <property type="evidence" value="ECO:0007669"/>
    <property type="project" value="UniProtKB-SubCell"/>
</dbReference>
<dbReference type="SUPFAM" id="SSF55550">
    <property type="entry name" value="SH2 domain"/>
    <property type="match status" value="1"/>
</dbReference>
<dbReference type="GeneTree" id="ENSGT00940000157092"/>
<dbReference type="PIRSF" id="PIRSF000636">
    <property type="entry name" value="TyrPK_Jak"/>
    <property type="match status" value="1"/>
</dbReference>
<dbReference type="PANTHER" id="PTHR45807">
    <property type="entry name" value="TYROSINE-PROTEIN KINASE HOPSCOTCH"/>
    <property type="match status" value="1"/>
</dbReference>
<dbReference type="Pfam" id="PF18379">
    <property type="entry name" value="FERM_F1"/>
    <property type="match status" value="1"/>
</dbReference>
<evidence type="ECO:0000256" key="3">
    <source>
        <dbReference type="ARBA" id="ARBA00022553"/>
    </source>
</evidence>
<dbReference type="AlphaFoldDB" id="A0A3P9AKG1"/>
<sequence length="1143" mass="130597">VQYEYVVQDLGRQLCGKMRRSKRAEGPVAMPMRGLEIHFYLPDTHQLEFLKDSFTAEELCVRAAKRCYISPLCHNLFALYDESRTLWYPPSHVFNITEDTSIKLHYRMRFYFTNWHGTSESESPVWRHCISKLRGGLSPNKVPEGTPLLDAASLDYLFAQGQHDFQKGLAVVRSPQTEAEQHEIENECLGMAVLAITHYSMTRDIPLSTASNDISYKRFIPESLNRSIKQRNILTRLRINNVFKNFLNEFNSRTVQDSNITLYDLKIKYLSTLEGLTRGLGREVLEPRALVVTQEGETNGGLSHGPEPSPAMEVQVTGTTGISYRRSPPNKKNKPDSKQKKDKKKESNDGWVVFCDFHEITHIVIKDSTVTIIRQDNKKMEVQLAFKGEALAFAALVDGYFRLTVDAHHYLCTEVAPSSVVQNLQNCCHGPICTEYAIQKLRQEGNEEGTYVLRWSCTDYNYIIMTVVCSESRQVYQYKNFQIEVGPEGYRLYGTDTYRSSLRELLDHLTGQNLRTDNLRFQLKHCCPPQPREVSNLLVVTKERAYVPQTPLQESQLSFHRILKEEIIQGEHLGLGTRTNIYSGILKVKSEDDEDANYCSSHELKVVLKVLGSGHRDISLAFFETASMMRQVSHKHIALLYGVCVRHLENIMVEEFVQFGPLDLFMRRQQSPLGTPWKFQVAKQLASALSYLEDKKLVHGFVCTKNILLAREGVDSEGGPFIKLSDPGIPITVLTRQECVERIPWIAPECVKDSANLSVAADKWGFGTTLWEICYDGEVPLKEKKLTEKERFYAAECQLATPECRELAELMTHCMAYDPRKRPFFRAIVRDIDTLEEQNPSIKPVPSLEVDPTMFEKRFLRKIRDLGEGHFGKVELCRYDPRGDRTGELVAVKSLKPENGEEQSSNLWSEIGILKELYHENIVKYKGICQEEGGRGIKLIMEYLPAGSLKEYLPRNRAQTRPETLLSYAVQICQGMDYLGSRNYIHRDLAARNVLVENESTVKIGDFGLTKSIKDNEGYYTVKDDLDSPVFWYAPECLVHCKFYLASDVWSFGVTMYELFTYCETAISPMSVFLKMIGPTHGQMTVTRLVKVLEEGKRLPRPECCTGAVYELMRACWESTPESRITFKALIADFTRMLANSSK</sequence>
<evidence type="ECO:0000256" key="8">
    <source>
        <dbReference type="ARBA" id="ARBA00022777"/>
    </source>
</evidence>
<accession>A0A3P9AKG1</accession>
<evidence type="ECO:0000256" key="11">
    <source>
        <dbReference type="ARBA" id="ARBA00022999"/>
    </source>
</evidence>
<dbReference type="SMART" id="SM00219">
    <property type="entry name" value="TyrKc"/>
    <property type="match status" value="2"/>
</dbReference>
<evidence type="ECO:0000259" key="21">
    <source>
        <dbReference type="PROSITE" id="PS50011"/>
    </source>
</evidence>
<keyword evidence="4 15" id="KW-0808">Transferase</keyword>
<proteinExistence type="inferred from homology"/>
<evidence type="ECO:0000256" key="10">
    <source>
        <dbReference type="ARBA" id="ARBA00022842"/>
    </source>
</evidence>
<dbReference type="GO" id="GO:0007259">
    <property type="term" value="P:cell surface receptor signaling pathway via JAK-STAT"/>
    <property type="evidence" value="ECO:0007669"/>
    <property type="project" value="TreeGrafter"/>
</dbReference>
<reference evidence="24" key="1">
    <citation type="journal article" date="2014" name="PLoS ONE">
        <title>The genome and linkage map of the northern pike (Esox lucius): conserved synteny revealed between the salmonid sister group and the Neoteleostei.</title>
        <authorList>
            <person name="Rondeau E.B."/>
            <person name="Minkley D.R."/>
            <person name="Leong J.S."/>
            <person name="Messmer A.M."/>
            <person name="Jantzen J.R."/>
            <person name="von Schalburg K.R."/>
            <person name="Lemon C."/>
            <person name="Bird N.H."/>
            <person name="Koop B.F."/>
        </authorList>
    </citation>
    <scope>NUCLEOTIDE SEQUENCE</scope>
</reference>
<keyword evidence="8 15" id="KW-0418">Kinase</keyword>
<evidence type="ECO:0000256" key="13">
    <source>
        <dbReference type="ARBA" id="ARBA00023137"/>
    </source>
</evidence>
<dbReference type="SUPFAM" id="SSF56112">
    <property type="entry name" value="Protein kinase-like (PK-like)"/>
    <property type="match status" value="2"/>
</dbReference>
<dbReference type="SMART" id="SM00295">
    <property type="entry name" value="B41"/>
    <property type="match status" value="1"/>
</dbReference>
<dbReference type="InterPro" id="IPR000299">
    <property type="entry name" value="FERM_domain"/>
</dbReference>
<dbReference type="Bgee" id="ENSELUG00000022457">
    <property type="expression patterns" value="Expressed in head kidney and 15 other cell types or tissues"/>
</dbReference>
<feature type="domain" description="Protein kinase" evidence="21">
    <location>
        <begin position="860"/>
        <end position="1138"/>
    </location>
</feature>
<evidence type="ECO:0000256" key="16">
    <source>
        <dbReference type="PIRSR" id="PIRSR000636-1"/>
    </source>
</evidence>
<dbReference type="GO" id="GO:0016020">
    <property type="term" value="C:membrane"/>
    <property type="evidence" value="ECO:0007669"/>
    <property type="project" value="InterPro"/>
</dbReference>
<organism evidence="23 24">
    <name type="scientific">Esox lucius</name>
    <name type="common">Northern pike</name>
    <dbReference type="NCBI Taxonomy" id="8010"/>
    <lineage>
        <taxon>Eukaryota</taxon>
        <taxon>Metazoa</taxon>
        <taxon>Chordata</taxon>
        <taxon>Craniata</taxon>
        <taxon>Vertebrata</taxon>
        <taxon>Euteleostomi</taxon>
        <taxon>Actinopterygii</taxon>
        <taxon>Neopterygii</taxon>
        <taxon>Teleostei</taxon>
        <taxon>Protacanthopterygii</taxon>
        <taxon>Esociformes</taxon>
        <taxon>Esocidae</taxon>
        <taxon>Esox</taxon>
    </lineage>
</organism>
<dbReference type="InterPro" id="IPR016251">
    <property type="entry name" value="Tyr_kinase_non-rcpt_Jak/Tyk2"/>
</dbReference>
<evidence type="ECO:0000256" key="2">
    <source>
        <dbReference type="ARBA" id="ARBA00004184"/>
    </source>
</evidence>
<feature type="active site" description="Proton acceptor" evidence="16">
    <location>
        <position position="988"/>
    </location>
</feature>
<dbReference type="CDD" id="cd14473">
    <property type="entry name" value="FERM_B-lobe"/>
    <property type="match status" value="1"/>
</dbReference>
<dbReference type="GO" id="GO:0004715">
    <property type="term" value="F:non-membrane spanning protein tyrosine kinase activity"/>
    <property type="evidence" value="ECO:0007669"/>
    <property type="project" value="UniProtKB-UniRule"/>
</dbReference>
<evidence type="ECO:0000256" key="4">
    <source>
        <dbReference type="ARBA" id="ARBA00022679"/>
    </source>
</evidence>
<evidence type="ECO:0000256" key="9">
    <source>
        <dbReference type="ARBA" id="ARBA00022840"/>
    </source>
</evidence>
<feature type="domain" description="FERM" evidence="22">
    <location>
        <begin position="33"/>
        <end position="408"/>
    </location>
</feature>
<feature type="region of interest" description="Disordered" evidence="20">
    <location>
        <begin position="320"/>
        <end position="345"/>
    </location>
</feature>
<dbReference type="GO" id="GO:0030154">
    <property type="term" value="P:cell differentiation"/>
    <property type="evidence" value="ECO:0007669"/>
    <property type="project" value="TreeGrafter"/>
</dbReference>
<dbReference type="Ensembl" id="ENSELUT00000034780.3">
    <property type="protein sequence ID" value="ENSELUP00000041538.3"/>
    <property type="gene ID" value="ENSELUG00000022457.3"/>
</dbReference>
<evidence type="ECO:0000256" key="12">
    <source>
        <dbReference type="ARBA" id="ARBA00023136"/>
    </source>
</evidence>
<dbReference type="PROSITE" id="PS50057">
    <property type="entry name" value="FERM_3"/>
    <property type="match status" value="1"/>
</dbReference>
<dbReference type="Proteomes" id="UP000265140">
    <property type="component" value="Chromosome 8"/>
</dbReference>
<dbReference type="GO" id="GO:0005829">
    <property type="term" value="C:cytosol"/>
    <property type="evidence" value="ECO:0007669"/>
    <property type="project" value="TreeGrafter"/>
</dbReference>
<dbReference type="InterPro" id="IPR020776">
    <property type="entry name" value="Tyr_kinase_non-rcpt_Jak1"/>
</dbReference>
<dbReference type="EC" id="2.7.10.2" evidence="15 19"/>
<reference evidence="23" key="2">
    <citation type="submission" date="2020-02" db="EMBL/GenBank/DDBJ databases">
        <title>Esox lucius (northern pike) genome, fEsoLuc1, primary haplotype.</title>
        <authorList>
            <person name="Myers G."/>
            <person name="Karagic N."/>
            <person name="Meyer A."/>
            <person name="Pippel M."/>
            <person name="Reichard M."/>
            <person name="Winkler S."/>
            <person name="Tracey A."/>
            <person name="Sims Y."/>
            <person name="Howe K."/>
            <person name="Rhie A."/>
            <person name="Formenti G."/>
            <person name="Durbin R."/>
            <person name="Fedrigo O."/>
            <person name="Jarvis E.D."/>
        </authorList>
    </citation>
    <scope>NUCLEOTIDE SEQUENCE [LARGE SCALE GENOMIC DNA]</scope>
</reference>
<evidence type="ECO:0000256" key="6">
    <source>
        <dbReference type="ARBA" id="ARBA00022737"/>
    </source>
</evidence>
<keyword evidence="5" id="KW-0479">Metal-binding</keyword>
<dbReference type="FunFam" id="1.10.510.10:FF:000114">
    <property type="entry name" value="Tyrosine-protein kinase JAK2"/>
    <property type="match status" value="1"/>
</dbReference>
<keyword evidence="11" id="KW-0727">SH2 domain</keyword>
<comment type="subcellular location">
    <subcellularLocation>
        <location evidence="2">Endomembrane system</location>
        <topology evidence="2">Peripheral membrane protein</topology>
    </subcellularLocation>
</comment>
<dbReference type="GO" id="GO:0046872">
    <property type="term" value="F:metal ion binding"/>
    <property type="evidence" value="ECO:0007669"/>
    <property type="project" value="UniProtKB-KW"/>
</dbReference>
<dbReference type="GO" id="GO:0005524">
    <property type="term" value="F:ATP binding"/>
    <property type="evidence" value="ECO:0007669"/>
    <property type="project" value="UniProtKB-UniRule"/>
</dbReference>
<evidence type="ECO:0000256" key="7">
    <source>
        <dbReference type="ARBA" id="ARBA00022741"/>
    </source>
</evidence>
<dbReference type="InterPro" id="IPR020635">
    <property type="entry name" value="Tyr_kinase_cat_dom"/>
</dbReference>
<name>A0A3P9AKG1_ESOLU</name>
<evidence type="ECO:0000313" key="23">
    <source>
        <dbReference type="Ensembl" id="ENSELUP00000041538.3"/>
    </source>
</evidence>
<dbReference type="FunFam" id="1.10.510.10:FF:000110">
    <property type="entry name" value="Tyrosine-protein kinase"/>
    <property type="match status" value="1"/>
</dbReference>
<evidence type="ECO:0000256" key="1">
    <source>
        <dbReference type="ARBA" id="ARBA00001946"/>
    </source>
</evidence>
<feature type="compositionally biased region" description="Basic and acidic residues" evidence="20">
    <location>
        <begin position="333"/>
        <end position="345"/>
    </location>
</feature>
<dbReference type="InterPro" id="IPR000719">
    <property type="entry name" value="Prot_kinase_dom"/>
</dbReference>
<dbReference type="GO" id="GO:0019221">
    <property type="term" value="P:cytokine-mediated signaling pathway"/>
    <property type="evidence" value="ECO:0007669"/>
    <property type="project" value="TreeGrafter"/>
</dbReference>
<dbReference type="FunFam" id="3.30.200.20:FF:000135">
    <property type="entry name" value="Tyrosine-protein kinase"/>
    <property type="match status" value="1"/>
</dbReference>
<dbReference type="Gene3D" id="3.30.505.10">
    <property type="entry name" value="SH2 domain"/>
    <property type="match status" value="1"/>
</dbReference>
<keyword evidence="6" id="KW-0677">Repeat</keyword>
<evidence type="ECO:0000313" key="24">
    <source>
        <dbReference type="Proteomes" id="UP000265140"/>
    </source>
</evidence>
<dbReference type="Pfam" id="PF21990">
    <property type="entry name" value="SH2_1"/>
    <property type="match status" value="1"/>
</dbReference>
<dbReference type="InterPro" id="IPR041155">
    <property type="entry name" value="FERM_F1"/>
</dbReference>
<dbReference type="InterPro" id="IPR008266">
    <property type="entry name" value="Tyr_kinase_AS"/>
</dbReference>
<dbReference type="GO" id="GO:0060397">
    <property type="term" value="P:growth hormone receptor signaling pathway via JAK-STAT"/>
    <property type="evidence" value="ECO:0007669"/>
    <property type="project" value="TreeGrafter"/>
</dbReference>
<dbReference type="PRINTS" id="PR01824">
    <property type="entry name" value="JANUSKINASE1"/>
</dbReference>
<keyword evidence="12" id="KW-0472">Membrane</keyword>
<dbReference type="InterPro" id="IPR041046">
    <property type="entry name" value="FERM_F2"/>
</dbReference>